<keyword evidence="2" id="KW-0813">Transport</keyword>
<dbReference type="GO" id="GO:0005524">
    <property type="term" value="F:ATP binding"/>
    <property type="evidence" value="ECO:0007669"/>
    <property type="project" value="UniProtKB-KW"/>
</dbReference>
<feature type="domain" description="ABC transporter" evidence="11">
    <location>
        <begin position="378"/>
        <end position="621"/>
    </location>
</feature>
<dbReference type="PANTHER" id="PTHR45772">
    <property type="entry name" value="CONSERVED COMPONENT OF ABC TRANSPORTER FOR NATURAL AMINO ACIDS-RELATED"/>
    <property type="match status" value="1"/>
</dbReference>
<feature type="region of interest" description="Disordered" evidence="9">
    <location>
        <begin position="334"/>
        <end position="363"/>
    </location>
</feature>
<dbReference type="InterPro" id="IPR017871">
    <property type="entry name" value="ABC_transporter-like_CS"/>
</dbReference>
<dbReference type="InterPro" id="IPR003439">
    <property type="entry name" value="ABC_transporter-like_ATP-bd"/>
</dbReference>
<dbReference type="GO" id="GO:0015808">
    <property type="term" value="P:L-alanine transport"/>
    <property type="evidence" value="ECO:0007669"/>
    <property type="project" value="TreeGrafter"/>
</dbReference>
<name>A0A423PP61_9GAMM</name>
<dbReference type="InterPro" id="IPR001851">
    <property type="entry name" value="ABC_transp_permease"/>
</dbReference>
<dbReference type="Gene3D" id="3.40.50.300">
    <property type="entry name" value="P-loop containing nucleotide triphosphate hydrolases"/>
    <property type="match status" value="1"/>
</dbReference>
<evidence type="ECO:0000256" key="4">
    <source>
        <dbReference type="ARBA" id="ARBA00022692"/>
    </source>
</evidence>
<evidence type="ECO:0000256" key="5">
    <source>
        <dbReference type="ARBA" id="ARBA00022741"/>
    </source>
</evidence>
<dbReference type="SMART" id="SM00382">
    <property type="entry name" value="AAA"/>
    <property type="match status" value="1"/>
</dbReference>
<dbReference type="CDD" id="cd03219">
    <property type="entry name" value="ABC_Mj1267_LivG_branched"/>
    <property type="match status" value="1"/>
</dbReference>
<dbReference type="PROSITE" id="PS00211">
    <property type="entry name" value="ABC_TRANSPORTER_1"/>
    <property type="match status" value="1"/>
</dbReference>
<dbReference type="GO" id="GO:0016887">
    <property type="term" value="F:ATP hydrolysis activity"/>
    <property type="evidence" value="ECO:0007669"/>
    <property type="project" value="InterPro"/>
</dbReference>
<sequence length="628" mass="67375">MTRDTAALRWPWLPELVTAAALIVAPWILPHLGFNADIAARILIWGLFGLGFDLLFGFTGLLSFGQAAFYGTGGFVTAYLSTTGVIDNVILCLIVGTLAAMVYGVIIGLFALRRTGLYFAMLTLAFGEMSFFLENSPLSEWTGGENGIAGVPVPSIHLGFLEYEFSSGWPLYGFIAALFWIGFVLARRISRSPFGMILVSIRENTGRAMALGHAVQRYKLAVFTIAAAYGGLAGGLLGVLQNYMPPGAFALQTSGQLVMQTVIGGAGTLFGPLVGATVWLWLRTVLQYIPDIGAAWKLILGIIFILLVTFFRRGLCGELIHWVRHRRAATTEAAADGHAVERQVPETAPAPERESSGPVTLERGRVPQIEPADGTPALEARGLTKHYGGVHAVTDVSLSIGVGELRGLIGPNGAGKSTLFKMLAGEITPTAGDVFLHGQNVSGVGPTGICQHGLSKSYQINQLFDSLTVRQNMLIPILGRNRGPFALDMLRSLGGVERLDEQVDRTLDLVGLSARADAPTSVLAYGEKRRLEIGLALATSPTVLLLDEPLAGMSPAERADTVALLKRVRRGRTMVVVEHDMDAVFELAEYISVLNEGELLAEGTPEQIQNDDRVQNAYLGGMSEDESA</sequence>
<dbReference type="CDD" id="cd06581">
    <property type="entry name" value="TM_PBP1_LivM_like"/>
    <property type="match status" value="1"/>
</dbReference>
<keyword evidence="6" id="KW-0067">ATP-binding</keyword>
<dbReference type="GO" id="GO:0042941">
    <property type="term" value="P:D-alanine transmembrane transport"/>
    <property type="evidence" value="ECO:0007669"/>
    <property type="project" value="TreeGrafter"/>
</dbReference>
<feature type="transmembrane region" description="Helical" evidence="10">
    <location>
        <begin position="12"/>
        <end position="30"/>
    </location>
</feature>
<evidence type="ECO:0000313" key="13">
    <source>
        <dbReference type="Proteomes" id="UP000283993"/>
    </source>
</evidence>
<evidence type="ECO:0000256" key="8">
    <source>
        <dbReference type="ARBA" id="ARBA00023136"/>
    </source>
</evidence>
<dbReference type="InterPro" id="IPR027417">
    <property type="entry name" value="P-loop_NTPase"/>
</dbReference>
<dbReference type="Proteomes" id="UP000283993">
    <property type="component" value="Unassembled WGS sequence"/>
</dbReference>
<comment type="caution">
    <text evidence="12">The sequence shown here is derived from an EMBL/GenBank/DDBJ whole genome shotgun (WGS) entry which is preliminary data.</text>
</comment>
<evidence type="ECO:0000256" key="3">
    <source>
        <dbReference type="ARBA" id="ARBA00022475"/>
    </source>
</evidence>
<dbReference type="InterPro" id="IPR043428">
    <property type="entry name" value="LivM-like"/>
</dbReference>
<feature type="transmembrane region" description="Helical" evidence="10">
    <location>
        <begin position="42"/>
        <end position="65"/>
    </location>
</feature>
<evidence type="ECO:0000256" key="10">
    <source>
        <dbReference type="SAM" id="Phobius"/>
    </source>
</evidence>
<proteinExistence type="predicted"/>
<dbReference type="Pfam" id="PF02653">
    <property type="entry name" value="BPD_transp_2"/>
    <property type="match status" value="1"/>
</dbReference>
<evidence type="ECO:0000256" key="9">
    <source>
        <dbReference type="SAM" id="MobiDB-lite"/>
    </source>
</evidence>
<protein>
    <submittedName>
        <fullName evidence="12">Branched-chain amino acid ABC transporter ATPase</fullName>
    </submittedName>
</protein>
<gene>
    <name evidence="12" type="ORF">SAOR_08445</name>
</gene>
<dbReference type="InterPro" id="IPR032823">
    <property type="entry name" value="BCA_ABC_TP_C"/>
</dbReference>
<dbReference type="InterPro" id="IPR051120">
    <property type="entry name" value="ABC_AA/LPS_Transport"/>
</dbReference>
<feature type="transmembrane region" description="Helical" evidence="10">
    <location>
        <begin position="85"/>
        <end position="110"/>
    </location>
</feature>
<feature type="transmembrane region" description="Helical" evidence="10">
    <location>
        <begin position="169"/>
        <end position="186"/>
    </location>
</feature>
<dbReference type="GO" id="GO:1903805">
    <property type="term" value="P:L-valine import across plasma membrane"/>
    <property type="evidence" value="ECO:0007669"/>
    <property type="project" value="TreeGrafter"/>
</dbReference>
<dbReference type="Pfam" id="PF00005">
    <property type="entry name" value="ABC_tran"/>
    <property type="match status" value="1"/>
</dbReference>
<evidence type="ECO:0000313" key="12">
    <source>
        <dbReference type="EMBL" id="ROO27367.1"/>
    </source>
</evidence>
<feature type="transmembrane region" description="Helical" evidence="10">
    <location>
        <begin position="261"/>
        <end position="282"/>
    </location>
</feature>
<keyword evidence="7 10" id="KW-1133">Transmembrane helix</keyword>
<keyword evidence="8 10" id="KW-0472">Membrane</keyword>
<dbReference type="SUPFAM" id="SSF52540">
    <property type="entry name" value="P-loop containing nucleoside triphosphate hydrolases"/>
    <property type="match status" value="1"/>
</dbReference>
<keyword evidence="5" id="KW-0547">Nucleotide-binding</keyword>
<dbReference type="GO" id="GO:0005886">
    <property type="term" value="C:plasma membrane"/>
    <property type="evidence" value="ECO:0007669"/>
    <property type="project" value="UniProtKB-SubCell"/>
</dbReference>
<evidence type="ECO:0000259" key="11">
    <source>
        <dbReference type="PROSITE" id="PS50893"/>
    </source>
</evidence>
<dbReference type="GO" id="GO:1903806">
    <property type="term" value="P:L-isoleucine import across plasma membrane"/>
    <property type="evidence" value="ECO:0007669"/>
    <property type="project" value="TreeGrafter"/>
</dbReference>
<evidence type="ECO:0000256" key="6">
    <source>
        <dbReference type="ARBA" id="ARBA00022840"/>
    </source>
</evidence>
<keyword evidence="13" id="KW-1185">Reference proteome</keyword>
<dbReference type="PROSITE" id="PS50893">
    <property type="entry name" value="ABC_TRANSPORTER_2"/>
    <property type="match status" value="1"/>
</dbReference>
<evidence type="ECO:0000256" key="1">
    <source>
        <dbReference type="ARBA" id="ARBA00004429"/>
    </source>
</evidence>
<accession>A0A423PP61</accession>
<evidence type="ECO:0000256" key="2">
    <source>
        <dbReference type="ARBA" id="ARBA00022448"/>
    </source>
</evidence>
<keyword evidence="4 10" id="KW-0812">Transmembrane</keyword>
<reference evidence="12 13" key="1">
    <citation type="submission" date="2013-10" db="EMBL/GenBank/DDBJ databases">
        <title>Salinisphaera orenii MK-B5 Genome Sequencing.</title>
        <authorList>
            <person name="Lai Q."/>
            <person name="Li C."/>
            <person name="Shao Z."/>
        </authorList>
    </citation>
    <scope>NUCLEOTIDE SEQUENCE [LARGE SCALE GENOMIC DNA]</scope>
    <source>
        <strain evidence="12 13">MK-B5</strain>
    </source>
</reference>
<dbReference type="AlphaFoldDB" id="A0A423PP61"/>
<dbReference type="PANTHER" id="PTHR45772:SF7">
    <property type="entry name" value="AMINO ACID ABC TRANSPORTER ATP-BINDING PROTEIN"/>
    <property type="match status" value="1"/>
</dbReference>
<organism evidence="12 13">
    <name type="scientific">Salinisphaera orenii MK-B5</name>
    <dbReference type="NCBI Taxonomy" id="856730"/>
    <lineage>
        <taxon>Bacteria</taxon>
        <taxon>Pseudomonadati</taxon>
        <taxon>Pseudomonadota</taxon>
        <taxon>Gammaproteobacteria</taxon>
        <taxon>Salinisphaerales</taxon>
        <taxon>Salinisphaeraceae</taxon>
        <taxon>Salinisphaera</taxon>
    </lineage>
</organism>
<dbReference type="EMBL" id="AYKH01000013">
    <property type="protein sequence ID" value="ROO27367.1"/>
    <property type="molecule type" value="Genomic_DNA"/>
</dbReference>
<dbReference type="InterPro" id="IPR003593">
    <property type="entry name" value="AAA+_ATPase"/>
</dbReference>
<dbReference type="GO" id="GO:0015188">
    <property type="term" value="F:L-isoleucine transmembrane transporter activity"/>
    <property type="evidence" value="ECO:0007669"/>
    <property type="project" value="TreeGrafter"/>
</dbReference>
<feature type="transmembrane region" description="Helical" evidence="10">
    <location>
        <begin position="220"/>
        <end position="241"/>
    </location>
</feature>
<keyword evidence="3" id="KW-1003">Cell membrane</keyword>
<dbReference type="RefSeq" id="WP_123631035.1">
    <property type="nucleotide sequence ID" value="NZ_AYKH01000013.1"/>
</dbReference>
<comment type="subcellular location">
    <subcellularLocation>
        <location evidence="1">Cell inner membrane</location>
        <topology evidence="1">Multi-pass membrane protein</topology>
    </subcellularLocation>
</comment>
<feature type="transmembrane region" description="Helical" evidence="10">
    <location>
        <begin position="294"/>
        <end position="311"/>
    </location>
</feature>
<evidence type="ECO:0000256" key="7">
    <source>
        <dbReference type="ARBA" id="ARBA00022989"/>
    </source>
</evidence>
<dbReference type="Pfam" id="PF12399">
    <property type="entry name" value="BCA_ABC_TP_C"/>
    <property type="match status" value="1"/>
</dbReference>
<dbReference type="GO" id="GO:0005304">
    <property type="term" value="F:L-valine transmembrane transporter activity"/>
    <property type="evidence" value="ECO:0007669"/>
    <property type="project" value="TreeGrafter"/>
</dbReference>
<dbReference type="GO" id="GO:0015192">
    <property type="term" value="F:L-phenylalanine transmembrane transporter activity"/>
    <property type="evidence" value="ECO:0007669"/>
    <property type="project" value="TreeGrafter"/>
</dbReference>